<organism evidence="2 3">
    <name type="scientific">Halobacterium hubeiense</name>
    <dbReference type="NCBI Taxonomy" id="1407499"/>
    <lineage>
        <taxon>Archaea</taxon>
        <taxon>Methanobacteriati</taxon>
        <taxon>Methanobacteriota</taxon>
        <taxon>Stenosarchaea group</taxon>
        <taxon>Halobacteria</taxon>
        <taxon>Halobacteriales</taxon>
        <taxon>Halobacteriaceae</taxon>
        <taxon>Halobacterium</taxon>
    </lineage>
</organism>
<reference evidence="3" key="1">
    <citation type="journal article" date="2016" name="Environ. Microbiol.">
        <title>The complete genome of a viable archaeum isolated from 123-million-year-old rock salt.</title>
        <authorList>
            <person name="Jaakkola S.T."/>
            <person name="Pfeiffer F."/>
            <person name="Ravantti J.J."/>
            <person name="Guo Q."/>
            <person name="Liu Y."/>
            <person name="Chen X."/>
            <person name="Ma H."/>
            <person name="Yang C."/>
            <person name="Oksanen H.M."/>
            <person name="Bamford D.H."/>
        </authorList>
    </citation>
    <scope>NUCLEOTIDE SEQUENCE</scope>
    <source>
        <strain evidence="3">JI20-1</strain>
        <plasmid evidence="3">Plasmid pSTJ001</plasmid>
    </source>
</reference>
<accession>A0A0U5HXU4</accession>
<keyword evidence="1" id="KW-0472">Membrane</keyword>
<dbReference type="Proteomes" id="UP000066737">
    <property type="component" value="Plasmid pSTJ001"/>
</dbReference>
<evidence type="ECO:0000313" key="2">
    <source>
        <dbReference type="EMBL" id="CQH63233.1"/>
    </source>
</evidence>
<proteinExistence type="predicted"/>
<dbReference type="OrthoDB" id="307496at2157"/>
<feature type="transmembrane region" description="Helical" evidence="1">
    <location>
        <begin position="160"/>
        <end position="189"/>
    </location>
</feature>
<keyword evidence="1" id="KW-1133">Transmembrane helix</keyword>
<feature type="transmembrane region" description="Helical" evidence="1">
    <location>
        <begin position="76"/>
        <end position="99"/>
    </location>
</feature>
<gene>
    <name evidence="2" type="ORF">HHUB_4017</name>
</gene>
<dbReference type="GeneID" id="26660368"/>
<dbReference type="EMBL" id="LN831303">
    <property type="protein sequence ID" value="CQH63233.1"/>
    <property type="molecule type" value="Genomic_DNA"/>
</dbReference>
<sequence length="201" mass="20996">MNTADDVRSVHAGLGDAFRSAYHNSVATVVVSLAWFVASLPLVTVGPATLAAYAAVQSVRERGHVDRGDVRDALAAHWHNSALLSGVFVVFTAVTVAYATQYLETGAVSAGALAVVAGYLTAHLAVVLVVAFVRLSEGASVHEAVTSGYSWTVTHPLDTVLLGFVSVGLFAVSALLTVTVCLVFPFLLFTFHVAVVGRRTA</sequence>
<dbReference type="KEGG" id="hhb:Hhub_4017"/>
<dbReference type="RefSeq" id="WP_059058355.1">
    <property type="nucleotide sequence ID" value="NZ_CEML01000003.1"/>
</dbReference>
<keyword evidence="1" id="KW-0812">Transmembrane</keyword>
<evidence type="ECO:0000313" key="3">
    <source>
        <dbReference type="Proteomes" id="UP000066737"/>
    </source>
</evidence>
<feature type="transmembrane region" description="Helical" evidence="1">
    <location>
        <begin position="111"/>
        <end position="133"/>
    </location>
</feature>
<keyword evidence="3" id="KW-1185">Reference proteome</keyword>
<feature type="transmembrane region" description="Helical" evidence="1">
    <location>
        <begin position="29"/>
        <end position="56"/>
    </location>
</feature>
<dbReference type="AlphaFoldDB" id="A0A0U5HXU4"/>
<name>A0A0U5HXU4_9EURY</name>
<evidence type="ECO:0000256" key="1">
    <source>
        <dbReference type="SAM" id="Phobius"/>
    </source>
</evidence>
<geneLocation type="plasmid" evidence="3">
    <name>pSTJ001</name>
</geneLocation>
<protein>
    <submittedName>
        <fullName evidence="2">Uncharacterized protein</fullName>
    </submittedName>
</protein>